<dbReference type="AlphaFoldDB" id="A0A9Q2PF43"/>
<proteinExistence type="predicted"/>
<accession>A0A9Q2PF43</accession>
<dbReference type="Proteomes" id="UP000755667">
    <property type="component" value="Unassembled WGS sequence"/>
</dbReference>
<organism evidence="1 3">
    <name type="scientific">Marivita cryptomonadis</name>
    <dbReference type="NCBI Taxonomy" id="505252"/>
    <lineage>
        <taxon>Bacteria</taxon>
        <taxon>Pseudomonadati</taxon>
        <taxon>Pseudomonadota</taxon>
        <taxon>Alphaproteobacteria</taxon>
        <taxon>Rhodobacterales</taxon>
        <taxon>Roseobacteraceae</taxon>
        <taxon>Marivita</taxon>
    </lineage>
</organism>
<dbReference type="Proteomes" id="UP000809440">
    <property type="component" value="Unassembled WGS sequence"/>
</dbReference>
<evidence type="ECO:0000313" key="4">
    <source>
        <dbReference type="Proteomes" id="UP000809440"/>
    </source>
</evidence>
<keyword evidence="4" id="KW-1185">Reference proteome</keyword>
<evidence type="ECO:0000313" key="2">
    <source>
        <dbReference type="EMBL" id="MBM2419956.1"/>
    </source>
</evidence>
<evidence type="ECO:0000313" key="3">
    <source>
        <dbReference type="Proteomes" id="UP000755667"/>
    </source>
</evidence>
<name>A0A9Q2PF43_9RHOB</name>
<sequence length="58" mass="6579">MSKETVFPVKKLVNLTEDQAKRISDFRFEKRLASENEAIRVLIGLGLDASRSKDDPTD</sequence>
<dbReference type="EMBL" id="JAFBXE010000041">
    <property type="protein sequence ID" value="MBM2415279.1"/>
    <property type="molecule type" value="Genomic_DNA"/>
</dbReference>
<gene>
    <name evidence="1" type="ORF">JQX41_23510</name>
    <name evidence="2" type="ORF">JQX48_23560</name>
</gene>
<reference evidence="1 4" key="1">
    <citation type="submission" date="2021-01" db="EMBL/GenBank/DDBJ databases">
        <title>Diatom-associated Roseobacters Show Island Model of Population Structure.</title>
        <authorList>
            <person name="Qu L."/>
            <person name="Feng X."/>
            <person name="Chen Y."/>
            <person name="Li L."/>
            <person name="Wang X."/>
            <person name="Hu Z."/>
            <person name="Wang H."/>
            <person name="Luo H."/>
        </authorList>
    </citation>
    <scope>NUCLEOTIDE SEQUENCE</scope>
    <source>
        <strain evidence="2 4">CC28-63</strain>
        <strain evidence="1">CC28-69</strain>
    </source>
</reference>
<dbReference type="RefSeq" id="WP_164744811.1">
    <property type="nucleotide sequence ID" value="NZ_JAFBWU010000044.1"/>
</dbReference>
<protein>
    <submittedName>
        <fullName evidence="1">Uncharacterized protein</fullName>
    </submittedName>
</protein>
<dbReference type="EMBL" id="JAFBXF010000041">
    <property type="protein sequence ID" value="MBM2419956.1"/>
    <property type="molecule type" value="Genomic_DNA"/>
</dbReference>
<comment type="caution">
    <text evidence="1">The sequence shown here is derived from an EMBL/GenBank/DDBJ whole genome shotgun (WGS) entry which is preliminary data.</text>
</comment>
<evidence type="ECO:0000313" key="1">
    <source>
        <dbReference type="EMBL" id="MBM2415279.1"/>
    </source>
</evidence>